<accession>A0A1A0RBT4</accession>
<dbReference type="Proteomes" id="UP000093902">
    <property type="component" value="Unassembled WGS sequence"/>
</dbReference>
<dbReference type="STRING" id="43304.GCA_001403655_02190"/>
<name>A0A1A0RBT4_MYCPR</name>
<proteinExistence type="predicted"/>
<evidence type="ECO:0000313" key="2">
    <source>
        <dbReference type="Proteomes" id="UP000093902"/>
    </source>
</evidence>
<reference evidence="2" key="1">
    <citation type="submission" date="2016-06" db="EMBL/GenBank/DDBJ databases">
        <authorList>
            <person name="Sutton G."/>
            <person name="Brinkac L."/>
            <person name="Sanka R."/>
            <person name="Adams M."/>
            <person name="Lau E."/>
            <person name="Mehaffy C."/>
            <person name="Tameris M."/>
            <person name="Hatherill M."/>
            <person name="Hanekom W."/>
            <person name="Mahomed H."/>
            <person name="Mcshane H."/>
        </authorList>
    </citation>
    <scope>NUCLEOTIDE SEQUENCE [LARGE SCALE GENOMIC DNA]</scope>
    <source>
        <strain evidence="2">852002-51209_SCH5440388</strain>
    </source>
</reference>
<dbReference type="RefSeq" id="WP_064931346.1">
    <property type="nucleotide sequence ID" value="NZ_LZSO01000013.1"/>
</dbReference>
<dbReference type="EMBL" id="LZSO01000013">
    <property type="protein sequence ID" value="OBB31950.1"/>
    <property type="molecule type" value="Genomic_DNA"/>
</dbReference>
<dbReference type="AlphaFoldDB" id="A0A1A0RBT4"/>
<protein>
    <submittedName>
        <fullName evidence="1">Uncharacterized protein</fullName>
    </submittedName>
</protein>
<gene>
    <name evidence="1" type="ORF">A5792_14800</name>
</gene>
<dbReference type="OrthoDB" id="4734380at2"/>
<organism evidence="1 2">
    <name type="scientific">Mycolicibacterium peregrinum</name>
    <name type="common">Mycobacterium peregrinum</name>
    <dbReference type="NCBI Taxonomy" id="43304"/>
    <lineage>
        <taxon>Bacteria</taxon>
        <taxon>Bacillati</taxon>
        <taxon>Actinomycetota</taxon>
        <taxon>Actinomycetes</taxon>
        <taxon>Mycobacteriales</taxon>
        <taxon>Mycobacteriaceae</taxon>
        <taxon>Mycolicibacterium</taxon>
    </lineage>
</organism>
<sequence length="113" mass="12107">MNLGGVARLVGSVPHLDPVMKLFAVGDLELYHVSPPLYGYNVVAASQQLWAMRAQCIHPDGRIEPPEPDDPVSTELFGVVGEGLQIDSTEKLPGSAEGRNVARTLAAIGYRIV</sequence>
<evidence type="ECO:0000313" key="1">
    <source>
        <dbReference type="EMBL" id="OBB31950.1"/>
    </source>
</evidence>
<comment type="caution">
    <text evidence="1">The sequence shown here is derived from an EMBL/GenBank/DDBJ whole genome shotgun (WGS) entry which is preliminary data.</text>
</comment>